<evidence type="ECO:0000313" key="3">
    <source>
        <dbReference type="EMBL" id="CAL4085889.1"/>
    </source>
</evidence>
<comment type="caution">
    <text evidence="3">The sequence shown here is derived from an EMBL/GenBank/DDBJ whole genome shotgun (WGS) entry which is preliminary data.</text>
</comment>
<dbReference type="InterPro" id="IPR052925">
    <property type="entry name" value="Phage_Integrase-like_Recomb"/>
</dbReference>
<dbReference type="InterPro" id="IPR011010">
    <property type="entry name" value="DNA_brk_join_enz"/>
</dbReference>
<dbReference type="Gene3D" id="1.10.150.130">
    <property type="match status" value="1"/>
</dbReference>
<dbReference type="SUPFAM" id="SSF47823">
    <property type="entry name" value="lambda integrase-like, N-terminal domain"/>
    <property type="match status" value="1"/>
</dbReference>
<keyword evidence="2" id="KW-0233">DNA recombination</keyword>
<dbReference type="GO" id="GO:0015074">
    <property type="term" value="P:DNA integration"/>
    <property type="evidence" value="ECO:0007669"/>
    <property type="project" value="InterPro"/>
</dbReference>
<dbReference type="GO" id="GO:0006310">
    <property type="term" value="P:DNA recombination"/>
    <property type="evidence" value="ECO:0007669"/>
    <property type="project" value="UniProtKB-KW"/>
</dbReference>
<organism evidence="3 4">
    <name type="scientific">Meganyctiphanes norvegica</name>
    <name type="common">Northern krill</name>
    <name type="synonym">Thysanopoda norvegica</name>
    <dbReference type="NCBI Taxonomy" id="48144"/>
    <lineage>
        <taxon>Eukaryota</taxon>
        <taxon>Metazoa</taxon>
        <taxon>Ecdysozoa</taxon>
        <taxon>Arthropoda</taxon>
        <taxon>Crustacea</taxon>
        <taxon>Multicrustacea</taxon>
        <taxon>Malacostraca</taxon>
        <taxon>Eumalacostraca</taxon>
        <taxon>Eucarida</taxon>
        <taxon>Euphausiacea</taxon>
        <taxon>Euphausiidae</taxon>
        <taxon>Meganyctiphanes</taxon>
    </lineage>
</organism>
<accession>A0AAV2QGU8</accession>
<dbReference type="GO" id="GO:0003677">
    <property type="term" value="F:DNA binding"/>
    <property type="evidence" value="ECO:0007669"/>
    <property type="project" value="UniProtKB-KW"/>
</dbReference>
<dbReference type="Proteomes" id="UP001497623">
    <property type="component" value="Unassembled WGS sequence"/>
</dbReference>
<dbReference type="InterPro" id="IPR010998">
    <property type="entry name" value="Integrase_recombinase_N"/>
</dbReference>
<evidence type="ECO:0000256" key="1">
    <source>
        <dbReference type="ARBA" id="ARBA00023125"/>
    </source>
</evidence>
<keyword evidence="4" id="KW-1185">Reference proteome</keyword>
<proteinExistence type="predicted"/>
<gene>
    <name evidence="3" type="ORF">MNOR_LOCUS12845</name>
</gene>
<feature type="non-terminal residue" evidence="3">
    <location>
        <position position="1"/>
    </location>
</feature>
<dbReference type="PANTHER" id="PTHR34605">
    <property type="entry name" value="PHAGE_INTEGRASE DOMAIN-CONTAINING PROTEIN"/>
    <property type="match status" value="1"/>
</dbReference>
<protein>
    <recommendedName>
        <fullName evidence="5">Tyr recombinase domain-containing protein</fullName>
    </recommendedName>
</protein>
<dbReference type="SUPFAM" id="SSF56349">
    <property type="entry name" value="DNA breaking-rejoining enzymes"/>
    <property type="match status" value="1"/>
</dbReference>
<keyword evidence="1" id="KW-0238">DNA-binding</keyword>
<evidence type="ECO:0000256" key="2">
    <source>
        <dbReference type="ARBA" id="ARBA00023172"/>
    </source>
</evidence>
<dbReference type="EMBL" id="CAXKWB010007166">
    <property type="protein sequence ID" value="CAL4085889.1"/>
    <property type="molecule type" value="Genomic_DNA"/>
</dbReference>
<sequence length="349" mass="39562">TGKNNTAYRTSGETHQQGVVHKESWRRLQAESCVLRKRGLAHGTWANKISHLRAYTAFTCYYNVPDFPIQLGVLLRFIALLARGPYAYSSAANMLGSLKWFSVLLDPSSERTFEAALVSISMKGLKAQLSRPTHQKLPFAVPHLAEFYNFLNLNDPKQLAGWCAMLLAFFGCFRISNLVPAAKINFDPLKHLKRDDIRFTDKYVLVFYKWSKTNQNSGRVAWIPICPVSDERFNIQLHLKSLFSIVKVSSKAPLFSFSKPKFHSKFSLIRLLDQCVYKAGLSLADYSWHSFRRGAAVFAFELGLADSAVQLLGDWSSSAFKRYLEFAFVRKATVADEIANSFDLCVKNM</sequence>
<dbReference type="Gene3D" id="1.10.443.10">
    <property type="entry name" value="Intergrase catalytic core"/>
    <property type="match status" value="1"/>
</dbReference>
<name>A0AAV2QGU8_MEGNR</name>
<evidence type="ECO:0008006" key="5">
    <source>
        <dbReference type="Google" id="ProtNLM"/>
    </source>
</evidence>
<dbReference type="AlphaFoldDB" id="A0AAV2QGU8"/>
<evidence type="ECO:0000313" key="4">
    <source>
        <dbReference type="Proteomes" id="UP001497623"/>
    </source>
</evidence>
<dbReference type="PANTHER" id="PTHR34605:SF3">
    <property type="entry name" value="P CELL-TYPE AGGLUTINATION PROTEIN MAP4-LIKE-RELATED"/>
    <property type="match status" value="1"/>
</dbReference>
<dbReference type="InterPro" id="IPR013762">
    <property type="entry name" value="Integrase-like_cat_sf"/>
</dbReference>
<reference evidence="3 4" key="1">
    <citation type="submission" date="2024-05" db="EMBL/GenBank/DDBJ databases">
        <authorList>
            <person name="Wallberg A."/>
        </authorList>
    </citation>
    <scope>NUCLEOTIDE SEQUENCE [LARGE SCALE GENOMIC DNA]</scope>
</reference>